<gene>
    <name evidence="2" type="ORF">Fmac_021563</name>
</gene>
<proteinExistence type="predicted"/>
<name>A0ABD1LX82_9FABA</name>
<feature type="compositionally biased region" description="Acidic residues" evidence="1">
    <location>
        <begin position="60"/>
        <end position="76"/>
    </location>
</feature>
<organism evidence="2 3">
    <name type="scientific">Flemingia macrophylla</name>
    <dbReference type="NCBI Taxonomy" id="520843"/>
    <lineage>
        <taxon>Eukaryota</taxon>
        <taxon>Viridiplantae</taxon>
        <taxon>Streptophyta</taxon>
        <taxon>Embryophyta</taxon>
        <taxon>Tracheophyta</taxon>
        <taxon>Spermatophyta</taxon>
        <taxon>Magnoliopsida</taxon>
        <taxon>eudicotyledons</taxon>
        <taxon>Gunneridae</taxon>
        <taxon>Pentapetalae</taxon>
        <taxon>rosids</taxon>
        <taxon>fabids</taxon>
        <taxon>Fabales</taxon>
        <taxon>Fabaceae</taxon>
        <taxon>Papilionoideae</taxon>
        <taxon>50 kb inversion clade</taxon>
        <taxon>NPAAA clade</taxon>
        <taxon>indigoferoid/millettioid clade</taxon>
        <taxon>Phaseoleae</taxon>
        <taxon>Flemingia</taxon>
    </lineage>
</organism>
<reference evidence="2 3" key="1">
    <citation type="submission" date="2024-08" db="EMBL/GenBank/DDBJ databases">
        <title>Insights into the chromosomal genome structure of Flemingia macrophylla.</title>
        <authorList>
            <person name="Ding Y."/>
            <person name="Zhao Y."/>
            <person name="Bi W."/>
            <person name="Wu M."/>
            <person name="Zhao G."/>
            <person name="Gong Y."/>
            <person name="Li W."/>
            <person name="Zhang P."/>
        </authorList>
    </citation>
    <scope>NUCLEOTIDE SEQUENCE [LARGE SCALE GENOMIC DNA]</scope>
    <source>
        <strain evidence="2">DYQJB</strain>
        <tissue evidence="2">Leaf</tissue>
    </source>
</reference>
<evidence type="ECO:0000313" key="3">
    <source>
        <dbReference type="Proteomes" id="UP001603857"/>
    </source>
</evidence>
<accession>A0ABD1LX82</accession>
<sequence>MGTGRGMDFCKGRYMSYDDMPEDAQPDEDVEPLFAEGRQDIEGVDVGEETQAEETHADDNNVEDEVFIDMDGDGDGDMGQSGEAAHTSEFILFDFMLGLCAPIRMIVLLKTFLCTTVTFGLEIVLL</sequence>
<comment type="caution">
    <text evidence="2">The sequence shown here is derived from an EMBL/GenBank/DDBJ whole genome shotgun (WGS) entry which is preliminary data.</text>
</comment>
<feature type="compositionally biased region" description="Acidic residues" evidence="1">
    <location>
        <begin position="42"/>
        <end position="52"/>
    </location>
</feature>
<keyword evidence="3" id="KW-1185">Reference proteome</keyword>
<feature type="region of interest" description="Disordered" evidence="1">
    <location>
        <begin position="42"/>
        <end position="81"/>
    </location>
</feature>
<dbReference type="AlphaFoldDB" id="A0ABD1LX82"/>
<evidence type="ECO:0000256" key="1">
    <source>
        <dbReference type="SAM" id="MobiDB-lite"/>
    </source>
</evidence>
<dbReference type="Proteomes" id="UP001603857">
    <property type="component" value="Unassembled WGS sequence"/>
</dbReference>
<protein>
    <submittedName>
        <fullName evidence="2">Uncharacterized protein</fullName>
    </submittedName>
</protein>
<evidence type="ECO:0000313" key="2">
    <source>
        <dbReference type="EMBL" id="KAL2328136.1"/>
    </source>
</evidence>
<dbReference type="EMBL" id="JBGMDY010000007">
    <property type="protein sequence ID" value="KAL2328136.1"/>
    <property type="molecule type" value="Genomic_DNA"/>
</dbReference>